<sequence>MLPTKTPKAHAALTEHSAKLSVIERRALIISNGRRSLDEIAGMLGAGALAAIDRLLRDGYLVADGTGRSTSGATASVLEGARHAVRSVLASQAPSRSDAPTDAPTRPAVIPPAMQAAALSPSVQAATQPASAAALRTVARRSLAASKMYVIGLLQLLRNADAVALAASLQATRDPDEIVEGMLDALRHIRATCNPSYTQRVGDRLAEILPEKYLPEVRAERAGRPQATT</sequence>
<evidence type="ECO:0000313" key="2">
    <source>
        <dbReference type="Proteomes" id="UP001430796"/>
    </source>
</evidence>
<keyword evidence="2" id="KW-1185">Reference proteome</keyword>
<reference evidence="1" key="1">
    <citation type="submission" date="2022-01" db="EMBL/GenBank/DDBJ databases">
        <title>Lysobacter chinensis sp. nov., a bacterium isolated from cow dung compost.</title>
        <authorList>
            <person name="Liu Y."/>
        </authorList>
    </citation>
    <scope>NUCLEOTIDE SEQUENCE</scope>
    <source>
        <strain evidence="1">TLK-CK17</strain>
    </source>
</reference>
<proteinExistence type="predicted"/>
<reference evidence="1" key="2">
    <citation type="submission" date="2022-01" db="EMBL/GenBank/DDBJ databases">
        <authorList>
            <person name="Zhou L.Y."/>
        </authorList>
    </citation>
    <scope>NUCLEOTIDE SEQUENCE</scope>
    <source>
        <strain evidence="1">TLK-CK17</strain>
    </source>
</reference>
<name>A0ABS9HRT4_9GAMM</name>
<dbReference type="EMBL" id="JAKJPO010000003">
    <property type="protein sequence ID" value="MCF7221368.1"/>
    <property type="molecule type" value="Genomic_DNA"/>
</dbReference>
<organism evidence="1 2">
    <name type="scientific">Marilutibacter chinensis</name>
    <dbReference type="NCBI Taxonomy" id="2912247"/>
    <lineage>
        <taxon>Bacteria</taxon>
        <taxon>Pseudomonadati</taxon>
        <taxon>Pseudomonadota</taxon>
        <taxon>Gammaproteobacteria</taxon>
        <taxon>Lysobacterales</taxon>
        <taxon>Lysobacteraceae</taxon>
        <taxon>Marilutibacter</taxon>
    </lineage>
</organism>
<accession>A0ABS9HRT4</accession>
<protein>
    <submittedName>
        <fullName evidence="1">Uncharacterized protein</fullName>
    </submittedName>
</protein>
<dbReference type="RefSeq" id="WP_237053805.1">
    <property type="nucleotide sequence ID" value="NZ_JAKJPO010000003.1"/>
</dbReference>
<evidence type="ECO:0000313" key="1">
    <source>
        <dbReference type="EMBL" id="MCF7221368.1"/>
    </source>
</evidence>
<dbReference type="Proteomes" id="UP001430796">
    <property type="component" value="Unassembled WGS sequence"/>
</dbReference>
<gene>
    <name evidence="1" type="ORF">L3V18_06125</name>
</gene>
<comment type="caution">
    <text evidence="1">The sequence shown here is derived from an EMBL/GenBank/DDBJ whole genome shotgun (WGS) entry which is preliminary data.</text>
</comment>